<dbReference type="InterPro" id="IPR002133">
    <property type="entry name" value="S-AdoMet_synthetase"/>
</dbReference>
<dbReference type="Gene3D" id="3.30.300.10">
    <property type="match status" value="1"/>
</dbReference>
<evidence type="ECO:0000259" key="2">
    <source>
        <dbReference type="Pfam" id="PF00438"/>
    </source>
</evidence>
<keyword evidence="1" id="KW-0479">Metal-binding</keyword>
<protein>
    <submittedName>
        <fullName evidence="3">S-adenosylmethionine synthase</fullName>
        <ecNumber evidence="3">2.5.1.6</ecNumber>
    </submittedName>
</protein>
<dbReference type="GO" id="GO:0004478">
    <property type="term" value="F:methionine adenosyltransferase activity"/>
    <property type="evidence" value="ECO:0007669"/>
    <property type="project" value="UniProtKB-EC"/>
</dbReference>
<proteinExistence type="predicted"/>
<name>A0A3B0P1H3_9BACT</name>
<dbReference type="SUPFAM" id="SSF55973">
    <property type="entry name" value="S-adenosylmethionine synthetase"/>
    <property type="match status" value="1"/>
</dbReference>
<dbReference type="EMBL" id="LS991949">
    <property type="protein sequence ID" value="SYV90157.1"/>
    <property type="molecule type" value="Genomic_DNA"/>
</dbReference>
<accession>A0A3B0P1H3</accession>
<dbReference type="EC" id="2.5.1.6" evidence="3"/>
<evidence type="ECO:0000256" key="1">
    <source>
        <dbReference type="ARBA" id="ARBA00022723"/>
    </source>
</evidence>
<keyword evidence="3" id="KW-0808">Transferase</keyword>
<dbReference type="GO" id="GO:0006556">
    <property type="term" value="P:S-adenosylmethionine biosynthetic process"/>
    <property type="evidence" value="ECO:0007669"/>
    <property type="project" value="InterPro"/>
</dbReference>
<gene>
    <name evidence="3" type="primary">metK_1</name>
    <name evidence="3" type="ORF">NCTC10135_00674</name>
</gene>
<dbReference type="AlphaFoldDB" id="A0A3B0P1H3"/>
<reference evidence="4" key="1">
    <citation type="submission" date="2018-06" db="EMBL/GenBank/DDBJ databases">
        <authorList>
            <consortium name="Pathogen Informatics"/>
        </authorList>
    </citation>
    <scope>NUCLEOTIDE SEQUENCE [LARGE SCALE GENOMIC DNA]</scope>
    <source>
        <strain evidence="4">NCTC10135</strain>
    </source>
</reference>
<feature type="domain" description="S-adenosylmethionine synthetase N-terminal" evidence="2">
    <location>
        <begin position="3"/>
        <end position="65"/>
    </location>
</feature>
<dbReference type="Pfam" id="PF00438">
    <property type="entry name" value="S-AdoMet_synt_N"/>
    <property type="match status" value="1"/>
</dbReference>
<dbReference type="Proteomes" id="UP000259864">
    <property type="component" value="Chromosome 1"/>
</dbReference>
<evidence type="ECO:0000313" key="4">
    <source>
        <dbReference type="Proteomes" id="UP000259864"/>
    </source>
</evidence>
<dbReference type="KEGG" id="mala:NCTC10135_00674"/>
<sequence length="69" mass="7600">MKRLLTSESVGAGHPDKICDQISDAIVDALLEQDKYSRIACDVIANDDIIYIGGQITTKGYIDTIKEAW</sequence>
<dbReference type="InterPro" id="IPR022636">
    <property type="entry name" value="S-AdoMet_synthetase_sfam"/>
</dbReference>
<dbReference type="GO" id="GO:0005524">
    <property type="term" value="F:ATP binding"/>
    <property type="evidence" value="ECO:0007669"/>
    <property type="project" value="InterPro"/>
</dbReference>
<dbReference type="PANTHER" id="PTHR11964">
    <property type="entry name" value="S-ADENOSYLMETHIONINE SYNTHETASE"/>
    <property type="match status" value="1"/>
</dbReference>
<evidence type="ECO:0000313" key="3">
    <source>
        <dbReference type="EMBL" id="SYV90157.1"/>
    </source>
</evidence>
<organism evidence="3 4">
    <name type="scientific">Metamycoplasma alkalescens</name>
    <dbReference type="NCBI Taxonomy" id="45363"/>
    <lineage>
        <taxon>Bacteria</taxon>
        <taxon>Bacillati</taxon>
        <taxon>Mycoplasmatota</taxon>
        <taxon>Mycoplasmoidales</taxon>
        <taxon>Metamycoplasmataceae</taxon>
        <taxon>Metamycoplasma</taxon>
    </lineage>
</organism>
<dbReference type="InterPro" id="IPR022628">
    <property type="entry name" value="S-AdoMet_synt_N"/>
</dbReference>
<feature type="non-terminal residue" evidence="3">
    <location>
        <position position="69"/>
    </location>
</feature>
<dbReference type="GO" id="GO:0046872">
    <property type="term" value="F:metal ion binding"/>
    <property type="evidence" value="ECO:0007669"/>
    <property type="project" value="UniProtKB-KW"/>
</dbReference>